<evidence type="ECO:0000256" key="1">
    <source>
        <dbReference type="ARBA" id="ARBA00022679"/>
    </source>
</evidence>
<dbReference type="PROSITE" id="PS50011">
    <property type="entry name" value="PROTEIN_KINASE_DOM"/>
    <property type="match status" value="1"/>
</dbReference>
<dbReference type="InterPro" id="IPR011009">
    <property type="entry name" value="Kinase-like_dom_sf"/>
</dbReference>
<evidence type="ECO:0000313" key="7">
    <source>
        <dbReference type="EMBL" id="WNG46848.1"/>
    </source>
</evidence>
<keyword evidence="2" id="KW-0547">Nucleotide-binding</keyword>
<organism evidence="7 8">
    <name type="scientific">Archangium minus</name>
    <dbReference type="NCBI Taxonomy" id="83450"/>
    <lineage>
        <taxon>Bacteria</taxon>
        <taxon>Pseudomonadati</taxon>
        <taxon>Myxococcota</taxon>
        <taxon>Myxococcia</taxon>
        <taxon>Myxococcales</taxon>
        <taxon>Cystobacterineae</taxon>
        <taxon>Archangiaceae</taxon>
        <taxon>Archangium</taxon>
    </lineage>
</organism>
<keyword evidence="8" id="KW-1185">Reference proteome</keyword>
<dbReference type="Pfam" id="PF00069">
    <property type="entry name" value="Pkinase"/>
    <property type="match status" value="1"/>
</dbReference>
<dbReference type="InterPro" id="IPR000719">
    <property type="entry name" value="Prot_kinase_dom"/>
</dbReference>
<dbReference type="Gene3D" id="1.10.510.10">
    <property type="entry name" value="Transferase(Phosphotransferase) domain 1"/>
    <property type="match status" value="1"/>
</dbReference>
<evidence type="ECO:0000259" key="6">
    <source>
        <dbReference type="PROSITE" id="PS50011"/>
    </source>
</evidence>
<reference evidence="7 8" key="1">
    <citation type="submission" date="2019-08" db="EMBL/GenBank/DDBJ databases">
        <title>Archangium and Cystobacter genomes.</title>
        <authorList>
            <person name="Chen I.-C.K."/>
            <person name="Wielgoss S."/>
        </authorList>
    </citation>
    <scope>NUCLEOTIDE SEQUENCE [LARGE SCALE GENOMIC DNA]</scope>
    <source>
        <strain evidence="7 8">Cbm 6</strain>
    </source>
</reference>
<dbReference type="PANTHER" id="PTHR43289:SF6">
    <property type="entry name" value="SERINE_THREONINE-PROTEIN KINASE NEKL-3"/>
    <property type="match status" value="1"/>
</dbReference>
<feature type="compositionally biased region" description="Basic and acidic residues" evidence="5">
    <location>
        <begin position="317"/>
        <end position="335"/>
    </location>
</feature>
<keyword evidence="7" id="KW-0723">Serine/threonine-protein kinase</keyword>
<feature type="region of interest" description="Disordered" evidence="5">
    <location>
        <begin position="301"/>
        <end position="335"/>
    </location>
</feature>
<evidence type="ECO:0000256" key="3">
    <source>
        <dbReference type="ARBA" id="ARBA00022777"/>
    </source>
</evidence>
<dbReference type="GO" id="GO:0004674">
    <property type="term" value="F:protein serine/threonine kinase activity"/>
    <property type="evidence" value="ECO:0007669"/>
    <property type="project" value="UniProtKB-KW"/>
</dbReference>
<dbReference type="CDD" id="cd14014">
    <property type="entry name" value="STKc_PknB_like"/>
    <property type="match status" value="1"/>
</dbReference>
<protein>
    <submittedName>
        <fullName evidence="7">Serine/threonine protein kinase</fullName>
    </submittedName>
</protein>
<keyword evidence="3 7" id="KW-0418">Kinase</keyword>
<dbReference type="EMBL" id="CP043494">
    <property type="protein sequence ID" value="WNG46848.1"/>
    <property type="molecule type" value="Genomic_DNA"/>
</dbReference>
<keyword evidence="1" id="KW-0808">Transferase</keyword>
<keyword evidence="4" id="KW-0067">ATP-binding</keyword>
<gene>
    <name evidence="7" type="ORF">F0U60_24015</name>
</gene>
<evidence type="ECO:0000313" key="8">
    <source>
        <dbReference type="Proteomes" id="UP001611383"/>
    </source>
</evidence>
<dbReference type="RefSeq" id="WP_395823649.1">
    <property type="nucleotide sequence ID" value="NZ_CP043494.1"/>
</dbReference>
<name>A0ABY9WTA5_9BACT</name>
<accession>A0ABY9WTA5</accession>
<dbReference type="Proteomes" id="UP001611383">
    <property type="component" value="Chromosome"/>
</dbReference>
<feature type="compositionally biased region" description="Pro residues" evidence="5">
    <location>
        <begin position="301"/>
        <end position="311"/>
    </location>
</feature>
<dbReference type="PANTHER" id="PTHR43289">
    <property type="entry name" value="MITOGEN-ACTIVATED PROTEIN KINASE KINASE KINASE 20-RELATED"/>
    <property type="match status" value="1"/>
</dbReference>
<evidence type="ECO:0000256" key="4">
    <source>
        <dbReference type="ARBA" id="ARBA00022840"/>
    </source>
</evidence>
<sequence>MAELFLASTVGEGILEPLVFIERLQPGLSGDAPFVELFLGTARTSSMHPHMNVLRVLDAGVSGERPCRVLEFMEGEALSTLLEVARERGLTIGLREVCFIVQQVADGLANLHQARASHRGLHPAHVWISSDGEVKLIDTGGASRSEPPYLTPEQVWGRPADPRGDVFRLGLILYELLAGRPLFFDSAHPRAIHHIGDFDERELEPVPGCPPSLWSVLLQAIAAVPEARFPSARAFADTLRGFLVERELSVDHFDIAHLFARVFPARRSSIDDWMGARSEALIDIVPLTSGKRVQGELPPVLYPVEPPPPPDEALEGMPKREEERPTPPRQTRPEDLQTRLLDEALGLIGGSAELAPLLVRLTRGCVARLGGGEDEESLAVLAARTLVLAARLEEPRRFVLPTLTGVRTLVGGAPELSELLSAVLLSGPDAGPPAGRAARALLSAAAFVAQVQSPEPGQGESARVLIRLRQDPRLAPAALEAIAAELDVSTMPPRVAAVGEEAGLR</sequence>
<proteinExistence type="predicted"/>
<evidence type="ECO:0000256" key="5">
    <source>
        <dbReference type="SAM" id="MobiDB-lite"/>
    </source>
</evidence>
<feature type="domain" description="Protein kinase" evidence="6">
    <location>
        <begin position="1"/>
        <end position="243"/>
    </location>
</feature>
<evidence type="ECO:0000256" key="2">
    <source>
        <dbReference type="ARBA" id="ARBA00022741"/>
    </source>
</evidence>
<dbReference type="SUPFAM" id="SSF56112">
    <property type="entry name" value="Protein kinase-like (PK-like)"/>
    <property type="match status" value="1"/>
</dbReference>